<evidence type="ECO:0000313" key="2">
    <source>
        <dbReference type="WBParaSite" id="MCU_001683-RA"/>
    </source>
</evidence>
<feature type="transmembrane region" description="Helical" evidence="1">
    <location>
        <begin position="54"/>
        <end position="75"/>
    </location>
</feature>
<sequence>MLKDVKYGSHSVASLATTPISVRHTRRYCPRWASSCCNFCRAIKQLPRRVKYRFGQSCSTLVVFCYILGISYYFMVSADHRLTKYQKIAPPLIGRTFLYSVDMPLFSLPHTIRVGNFQCLCRFTITTSTILVLIADGLEILPPVSTASTAPPQWCVPIVTHLRCWRWLLISLIFLYGLALATSPAHAGGPVFGLRALAPPNDSIPHPTRILERSQRSTTDYARLLKSEVGFLYALDESTNRKLFLGVRNNGTLEITREPKHELKVQVHSYNSQRKGSPQSAMVMSAKTGRWFVCLKDSVISIMKILLGEDLPHACEWTGSEDSLDIRIEPLAGQSRTVHLEDPKSPHRQNFTLQLRIFAEVKNTTSEVCTEVRSSLRFAAQKDLTEAWSLLRNLTIAQEKLIGALVRGGAQSRTAGETEPIIDRLVQLEHDLVIVKWEYEGVKTRDQGDFVGISGCLRRVPRTLEGEIPAYVNFRTELRKLASKQRKLFRSLFDKTKRLSVWSVESLVKYRNRPSLTRILRGLKILPETAPDLEPKLYLVERYLPKEIATEYSNSDFDPMERAILMKLEEIIVRGRLLDSHFLNHLKCVNDWMERLPRRRPKATCNFGT</sequence>
<evidence type="ECO:0000256" key="1">
    <source>
        <dbReference type="SAM" id="Phobius"/>
    </source>
</evidence>
<accession>A0A5K3EP80</accession>
<proteinExistence type="predicted"/>
<organism evidence="2">
    <name type="scientific">Mesocestoides corti</name>
    <name type="common">Flatworm</name>
    <dbReference type="NCBI Taxonomy" id="53468"/>
    <lineage>
        <taxon>Eukaryota</taxon>
        <taxon>Metazoa</taxon>
        <taxon>Spiralia</taxon>
        <taxon>Lophotrochozoa</taxon>
        <taxon>Platyhelminthes</taxon>
        <taxon>Cestoda</taxon>
        <taxon>Eucestoda</taxon>
        <taxon>Cyclophyllidea</taxon>
        <taxon>Mesocestoididae</taxon>
        <taxon>Mesocestoides</taxon>
    </lineage>
</organism>
<reference evidence="2" key="1">
    <citation type="submission" date="2019-11" db="UniProtKB">
        <authorList>
            <consortium name="WormBaseParasite"/>
        </authorList>
    </citation>
    <scope>IDENTIFICATION</scope>
</reference>
<protein>
    <submittedName>
        <fullName evidence="2">Mab-21 domain-containing protein</fullName>
    </submittedName>
</protein>
<keyword evidence="1" id="KW-0812">Transmembrane</keyword>
<keyword evidence="1" id="KW-0472">Membrane</keyword>
<dbReference type="AlphaFoldDB" id="A0A5K3EP80"/>
<dbReference type="WBParaSite" id="MCU_001683-RA">
    <property type="protein sequence ID" value="MCU_001683-RA"/>
    <property type="gene ID" value="MCU_001683"/>
</dbReference>
<keyword evidence="1" id="KW-1133">Transmembrane helix</keyword>
<name>A0A5K3EP80_MESCO</name>